<evidence type="ECO:0000256" key="1">
    <source>
        <dbReference type="SAM" id="SignalP"/>
    </source>
</evidence>
<feature type="chain" id="PRO_5012710255" evidence="1">
    <location>
        <begin position="19"/>
        <end position="450"/>
    </location>
</feature>
<protein>
    <submittedName>
        <fullName evidence="2">Uncharacterized protein</fullName>
    </submittedName>
</protein>
<evidence type="ECO:0000313" key="3">
    <source>
        <dbReference type="Proteomes" id="UP000192356"/>
    </source>
</evidence>
<keyword evidence="1" id="KW-0732">Signal</keyword>
<reference evidence="2 3" key="1">
    <citation type="journal article" date="2017" name="Environ. Microbiol.">
        <title>Decay of the glycolytic pathway and adaptation to intranuclear parasitism within Enterocytozoonidae microsporidia.</title>
        <authorList>
            <person name="Wiredu Boakye D."/>
            <person name="Jaroenlak P."/>
            <person name="Prachumwat A."/>
            <person name="Williams T.A."/>
            <person name="Bateman K.S."/>
            <person name="Itsathitphaisarn O."/>
            <person name="Sritunyalucksana K."/>
            <person name="Paszkiewicz K.H."/>
            <person name="Moore K.A."/>
            <person name="Stentiford G.D."/>
            <person name="Williams B.A."/>
        </authorList>
    </citation>
    <scope>NUCLEOTIDE SEQUENCE [LARGE SCALE GENOMIC DNA]</scope>
    <source>
        <strain evidence="2 3">GB1</strain>
    </source>
</reference>
<name>A0A1X0QDI4_9MICR</name>
<feature type="signal peptide" evidence="1">
    <location>
        <begin position="1"/>
        <end position="18"/>
    </location>
</feature>
<sequence>MKLINIISLQLMILKCNSSDTIEKSTDSSNNDYQYEKDLEKLRMGAIDTFTKILKFIYIFKYDSNCCIIMNNNINKPSNYTDYKKALIDLIVLIKANPIQKTESFNLFLGKFSNDDSKIIKSEINSIFEVFSNVNLDELKKCNFDEALNLIKKHLFIHIYVLLSEKISDIEYFFQSVAFQSNNLSNIIKECEDSYESIYTFDQIKRLYDAIDKEDNNGDIEKNNFDKVKSTILEIFSLKNAINCLLLFIQYTNLDDSMLESPNAVLHEFYNNIIAERIRKFVEGSIERVGDMVYGDDKYNFFDNKCTNPLDKYFIRYYDRGVSLDRIGDVLNNHFKEIMYFYLAFKKDFNKDKWNPENDYGITYFLERNEKGYRLKEKNTYAGKIVYFFNLEEDEIIFKRTVMFLRLKQFLGLKLIRRVIEVFYQKLFVVLRKKIRKLRKNLIMLKKLNQ</sequence>
<keyword evidence="3" id="KW-1185">Reference proteome</keyword>
<proteinExistence type="predicted"/>
<comment type="caution">
    <text evidence="2">The sequence shown here is derived from an EMBL/GenBank/DDBJ whole genome shotgun (WGS) entry which is preliminary data.</text>
</comment>
<organism evidence="2 3">
    <name type="scientific">Hepatospora eriocheir</name>
    <dbReference type="NCBI Taxonomy" id="1081669"/>
    <lineage>
        <taxon>Eukaryota</taxon>
        <taxon>Fungi</taxon>
        <taxon>Fungi incertae sedis</taxon>
        <taxon>Microsporidia</taxon>
        <taxon>Hepatosporidae</taxon>
        <taxon>Hepatospora</taxon>
    </lineage>
</organism>
<dbReference type="Proteomes" id="UP000192356">
    <property type="component" value="Unassembled WGS sequence"/>
</dbReference>
<evidence type="ECO:0000313" key="2">
    <source>
        <dbReference type="EMBL" id="ORD97869.1"/>
    </source>
</evidence>
<gene>
    <name evidence="2" type="ORF">HERIO_266</name>
</gene>
<dbReference type="EMBL" id="LVKB01000007">
    <property type="protein sequence ID" value="ORD97869.1"/>
    <property type="molecule type" value="Genomic_DNA"/>
</dbReference>
<accession>A0A1X0QDI4</accession>
<dbReference type="VEuPathDB" id="MicrosporidiaDB:A0H76_1944"/>
<dbReference type="AlphaFoldDB" id="A0A1X0QDI4"/>
<dbReference type="VEuPathDB" id="MicrosporidiaDB:HERIO_266"/>